<accession>A0A6J7RQN6</accession>
<feature type="domain" description="CAAX prenyl protease 2/Lysostaphin resistance protein A-like" evidence="2">
    <location>
        <begin position="181"/>
        <end position="268"/>
    </location>
</feature>
<evidence type="ECO:0000256" key="1">
    <source>
        <dbReference type="SAM" id="Phobius"/>
    </source>
</evidence>
<sequence>MTSVNDTENAPLFLQVGASKTAGPCTTSSHLTALPGNSPPRHSSDYRGTASRYSLPTVIGGWLGCYLVANILGGIIAGASSAPSGEEPIWILAASALALWTPFIVMLVVLSRKLGSGHFWSDYFVRFRPIDALGIPLGVASQILLVSAVYWPLRKIFPSTFDAADVEERARDLYDRAHGGWLVVLVLIVVVGAPIVEELVYRGFIQGTLRGTMNEGVALVVTAVWFTLIHLTPVEYPGLFVIALVLGFSYHFSRRIGLSIVTHMAFNATGLLLVAVK</sequence>
<gene>
    <name evidence="3" type="ORF">UFOPK4098_01549</name>
    <name evidence="4" type="ORF">UFOPK4347_00790</name>
</gene>
<reference evidence="3" key="1">
    <citation type="submission" date="2020-05" db="EMBL/GenBank/DDBJ databases">
        <authorList>
            <person name="Chiriac C."/>
            <person name="Salcher M."/>
            <person name="Ghai R."/>
            <person name="Kavagutti S V."/>
        </authorList>
    </citation>
    <scope>NUCLEOTIDE SEQUENCE</scope>
</reference>
<keyword evidence="1" id="KW-0472">Membrane</keyword>
<feature type="transmembrane region" description="Helical" evidence="1">
    <location>
        <begin position="130"/>
        <end position="151"/>
    </location>
</feature>
<feature type="transmembrane region" description="Helical" evidence="1">
    <location>
        <begin position="53"/>
        <end position="77"/>
    </location>
</feature>
<keyword evidence="1" id="KW-0812">Transmembrane</keyword>
<dbReference type="GO" id="GO:0004175">
    <property type="term" value="F:endopeptidase activity"/>
    <property type="evidence" value="ECO:0007669"/>
    <property type="project" value="UniProtKB-ARBA"/>
</dbReference>
<feature type="transmembrane region" description="Helical" evidence="1">
    <location>
        <begin position="89"/>
        <end position="110"/>
    </location>
</feature>
<keyword evidence="1" id="KW-1133">Transmembrane helix</keyword>
<evidence type="ECO:0000259" key="2">
    <source>
        <dbReference type="Pfam" id="PF02517"/>
    </source>
</evidence>
<dbReference type="PANTHER" id="PTHR43592">
    <property type="entry name" value="CAAX AMINO TERMINAL PROTEASE"/>
    <property type="match status" value="1"/>
</dbReference>
<dbReference type="InterPro" id="IPR003675">
    <property type="entry name" value="Rce1/LyrA-like_dom"/>
</dbReference>
<dbReference type="PANTHER" id="PTHR43592:SF15">
    <property type="entry name" value="CAAX AMINO TERMINAL PROTEASE FAMILY PROTEIN"/>
    <property type="match status" value="1"/>
</dbReference>
<proteinExistence type="predicted"/>
<feature type="transmembrane region" description="Helical" evidence="1">
    <location>
        <begin position="178"/>
        <end position="196"/>
    </location>
</feature>
<protein>
    <submittedName>
        <fullName evidence="3">Unannotated protein</fullName>
    </submittedName>
</protein>
<dbReference type="GO" id="GO:0080120">
    <property type="term" value="P:CAAX-box protein maturation"/>
    <property type="evidence" value="ECO:0007669"/>
    <property type="project" value="UniProtKB-ARBA"/>
</dbReference>
<organism evidence="3">
    <name type="scientific">freshwater metagenome</name>
    <dbReference type="NCBI Taxonomy" id="449393"/>
    <lineage>
        <taxon>unclassified sequences</taxon>
        <taxon>metagenomes</taxon>
        <taxon>ecological metagenomes</taxon>
    </lineage>
</organism>
<dbReference type="EMBL" id="CAFBQU010000016">
    <property type="protein sequence ID" value="CAB5064711.1"/>
    <property type="molecule type" value="Genomic_DNA"/>
</dbReference>
<dbReference type="Pfam" id="PF02517">
    <property type="entry name" value="Rce1-like"/>
    <property type="match status" value="1"/>
</dbReference>
<evidence type="ECO:0000313" key="3">
    <source>
        <dbReference type="EMBL" id="CAB5031064.1"/>
    </source>
</evidence>
<dbReference type="AlphaFoldDB" id="A0A6J7RQN6"/>
<name>A0A6J7RQN6_9ZZZZ</name>
<feature type="transmembrane region" description="Helical" evidence="1">
    <location>
        <begin position="217"/>
        <end position="250"/>
    </location>
</feature>
<dbReference type="EMBL" id="CAFBPN010000143">
    <property type="protein sequence ID" value="CAB5031064.1"/>
    <property type="molecule type" value="Genomic_DNA"/>
</dbReference>
<feature type="transmembrane region" description="Helical" evidence="1">
    <location>
        <begin position="256"/>
        <end position="276"/>
    </location>
</feature>
<evidence type="ECO:0000313" key="4">
    <source>
        <dbReference type="EMBL" id="CAB5064711.1"/>
    </source>
</evidence>